<dbReference type="EMBL" id="JAARRG010000001">
    <property type="protein sequence ID" value="MBC1485260.1"/>
    <property type="molecule type" value="Genomic_DNA"/>
</dbReference>
<gene>
    <name evidence="12" type="ORF">HB897_03310</name>
</gene>
<comment type="similarity">
    <text evidence="2">Belongs to the internalin family.</text>
</comment>
<comment type="subcellular location">
    <subcellularLocation>
        <location evidence="1">Secreted</location>
    </subcellularLocation>
</comment>
<dbReference type="PANTHER" id="PTHR47566:SF1">
    <property type="entry name" value="PROTEIN NUD1"/>
    <property type="match status" value="1"/>
</dbReference>
<accession>A0A7X0X0F2</accession>
<dbReference type="Gene3D" id="3.80.10.10">
    <property type="entry name" value="Ribonuclease Inhibitor"/>
    <property type="match status" value="2"/>
</dbReference>
<dbReference type="InterPro" id="IPR054769">
    <property type="entry name" value="InlJ_EF-hand"/>
</dbReference>
<name>A0A7X0X0F2_LISSE</name>
<evidence type="ECO:0000256" key="7">
    <source>
        <dbReference type="SAM" id="MobiDB-lite"/>
    </source>
</evidence>
<feature type="compositionally biased region" description="Polar residues" evidence="7">
    <location>
        <begin position="33"/>
        <end position="42"/>
    </location>
</feature>
<dbReference type="InterPro" id="IPR014755">
    <property type="entry name" value="Cu-Rt/internalin_Ig-like"/>
</dbReference>
<dbReference type="Pfam" id="PF06458">
    <property type="entry name" value="MucBP"/>
    <property type="match status" value="4"/>
</dbReference>
<evidence type="ECO:0000259" key="10">
    <source>
        <dbReference type="Pfam" id="PF22350"/>
    </source>
</evidence>
<evidence type="ECO:0000256" key="3">
    <source>
        <dbReference type="ARBA" id="ARBA00022525"/>
    </source>
</evidence>
<feature type="signal peptide" evidence="8">
    <location>
        <begin position="1"/>
        <end position="25"/>
    </location>
</feature>
<feature type="compositionally biased region" description="Polar residues" evidence="7">
    <location>
        <begin position="878"/>
        <end position="889"/>
    </location>
</feature>
<dbReference type="Pfam" id="PF22350">
    <property type="entry name" value="Int_EF-hand"/>
    <property type="match status" value="1"/>
</dbReference>
<evidence type="ECO:0000256" key="5">
    <source>
        <dbReference type="ARBA" id="ARBA00022729"/>
    </source>
</evidence>
<evidence type="ECO:0000256" key="1">
    <source>
        <dbReference type="ARBA" id="ARBA00004613"/>
    </source>
</evidence>
<dbReference type="AlphaFoldDB" id="A0A7X0X0F2"/>
<evidence type="ECO:0000256" key="8">
    <source>
        <dbReference type="SAM" id="SignalP"/>
    </source>
</evidence>
<dbReference type="InterPro" id="IPR009459">
    <property type="entry name" value="MucBP_dom"/>
</dbReference>
<keyword evidence="3" id="KW-0964">Secreted</keyword>
<dbReference type="InterPro" id="IPR052574">
    <property type="entry name" value="CDIRP"/>
</dbReference>
<comment type="caution">
    <text evidence="12">The sequence shown here is derived from an EMBL/GenBank/DDBJ whole genome shotgun (WGS) entry which is preliminary data.</text>
</comment>
<evidence type="ECO:0000313" key="12">
    <source>
        <dbReference type="EMBL" id="MBC1485260.1"/>
    </source>
</evidence>
<keyword evidence="5 8" id="KW-0732">Signal</keyword>
<feature type="domain" description="MucBP" evidence="9">
    <location>
        <begin position="801"/>
        <end position="863"/>
    </location>
</feature>
<keyword evidence="6" id="KW-0677">Repeat</keyword>
<dbReference type="SUPFAM" id="SSF52058">
    <property type="entry name" value="L domain-like"/>
    <property type="match status" value="2"/>
</dbReference>
<evidence type="ECO:0000313" key="13">
    <source>
        <dbReference type="Proteomes" id="UP000523362"/>
    </source>
</evidence>
<evidence type="ECO:0000256" key="2">
    <source>
        <dbReference type="ARBA" id="ARBA00009432"/>
    </source>
</evidence>
<feature type="region of interest" description="Disordered" evidence="7">
    <location>
        <begin position="869"/>
        <end position="905"/>
    </location>
</feature>
<feature type="chain" id="PRO_5030960223" evidence="8">
    <location>
        <begin position="26"/>
        <end position="929"/>
    </location>
</feature>
<evidence type="ECO:0000259" key="9">
    <source>
        <dbReference type="Pfam" id="PF06458"/>
    </source>
</evidence>
<dbReference type="NCBIfam" id="TIGR01167">
    <property type="entry name" value="LPXTG_anchor"/>
    <property type="match status" value="1"/>
</dbReference>
<feature type="region of interest" description="Disordered" evidence="7">
    <location>
        <begin position="29"/>
        <end position="79"/>
    </location>
</feature>
<protein>
    <submittedName>
        <fullName evidence="12">LPXTG cell wall anchor domain-containing protein</fullName>
    </submittedName>
</protein>
<dbReference type="Pfam" id="PF22508">
    <property type="entry name" value="InlJ_IG"/>
    <property type="match status" value="1"/>
</dbReference>
<dbReference type="InterPro" id="IPR032675">
    <property type="entry name" value="LRR_dom_sf"/>
</dbReference>
<evidence type="ECO:0000256" key="6">
    <source>
        <dbReference type="ARBA" id="ARBA00022737"/>
    </source>
</evidence>
<dbReference type="Gene3D" id="3.10.20.320">
    <property type="entry name" value="Putative peptidoglycan bound protein (lpxtg motif)"/>
    <property type="match status" value="4"/>
</dbReference>
<sequence>MKTSKISLISIISLTLVLNPMVTIAATSERGTELQQESPKTSNTEEKATSTENENPLEEEKENEGVKSEKNSLKAGQTQTFNDWFPDDKLAVEVATAFNMQATDTISDDELATLTSLDCSRGQITDMTGLEYLTGLTSLNCSINSLTELDVSKNTQLVSLNCASTQLTSIDLSQNTQLTTLDCSTNKLSTLDLSALLELVDLKCNDNTLTELNVSENTKLEKLNCESNKEIAALDLTALEQLTDLDISSNKLTKLDLSQNKQLVNIDCSSNSITQIIGSESLPNLLTIDCDNNKLTELDVTGSTLLTTLECSRNKKITELNVTPFTHLTRLNCDSNSISNLDVTQNTELTYLICSSNPLGELDVTHNTKLIYLTCISNDLKELDLSTLVELTTLECRINEIAELNLTHNKKLNSIICDSNPLTELDVTQNTELTRILCQSTDVTKLDLSHNLKLTYLTTNNSHLSELDLSNNTKLKTFTCFKNHIQDFSSVNDATRVDAEKQTIEMPKQIITDNKITVTVSPNLLDKFGEPMNVTPGKGGVYDQATNTITWENLTEQEGVVSYDFVSANGEITGSVATPYEAPAPVKGEDVTVHYISDKGDIIAIEDVLTGDVGEEYTSSPKIIAGYTLKTAPTNATGEFTADPQSVTYIYTKDIEVAQPVTVNYVDTTGATIAKSETFNGNVGDTYNSVAKDIDGYTLITMPANASGTLTKDAQTVMYVYKLNPITAGQVTVNYLDNAGNKIADSVVLTGNMGDSYTLTPKTIDGYTLSTSPTTENGLFMPAAQTFDYVYTKNMDTENSTIEVRYVDEANNQVSSPTELTGKVDDNYQASPKEIAGYSLKITPANEKGTFTTKKQKVIYVYTKNTNAVPPTPKAPTNPIQIIPKNNESTNEEDNPVSLPKTGDSTPWQPVFAGMVISTSAWMLWRKRK</sequence>
<organism evidence="12 13">
    <name type="scientific">Listeria seeligeri</name>
    <dbReference type="NCBI Taxonomy" id="1640"/>
    <lineage>
        <taxon>Bacteria</taxon>
        <taxon>Bacillati</taxon>
        <taxon>Bacillota</taxon>
        <taxon>Bacilli</taxon>
        <taxon>Bacillales</taxon>
        <taxon>Listeriaceae</taxon>
        <taxon>Listeria</taxon>
    </lineage>
</organism>
<reference evidence="12 13" key="1">
    <citation type="submission" date="2020-03" db="EMBL/GenBank/DDBJ databases">
        <title>Soil Listeria distribution.</title>
        <authorList>
            <person name="Liao J."/>
            <person name="Wiedmann M."/>
        </authorList>
    </citation>
    <scope>NUCLEOTIDE SEQUENCE [LARGE SCALE GENOMIC DNA]</scope>
    <source>
        <strain evidence="12 13">FSL L7-1560</strain>
    </source>
</reference>
<dbReference type="InterPro" id="IPR054717">
    <property type="entry name" value="InlJ_Ig-like"/>
</dbReference>
<keyword evidence="4" id="KW-0433">Leucine-rich repeat</keyword>
<dbReference type="GO" id="GO:0005576">
    <property type="term" value="C:extracellular region"/>
    <property type="evidence" value="ECO:0007669"/>
    <property type="project" value="UniProtKB-SubCell"/>
</dbReference>
<dbReference type="PANTHER" id="PTHR47566">
    <property type="match status" value="1"/>
</dbReference>
<feature type="compositionally biased region" description="Basic and acidic residues" evidence="7">
    <location>
        <begin position="63"/>
        <end position="72"/>
    </location>
</feature>
<evidence type="ECO:0000259" key="11">
    <source>
        <dbReference type="Pfam" id="PF22508"/>
    </source>
</evidence>
<feature type="domain" description="Internalin J EF-hand" evidence="10">
    <location>
        <begin position="76"/>
        <end position="112"/>
    </location>
</feature>
<feature type="domain" description="MucBP" evidence="9">
    <location>
        <begin position="590"/>
        <end position="652"/>
    </location>
</feature>
<feature type="domain" description="Internalin J immunoglobulin-like" evidence="11">
    <location>
        <begin position="502"/>
        <end position="580"/>
    </location>
</feature>
<dbReference type="Proteomes" id="UP000523362">
    <property type="component" value="Unassembled WGS sequence"/>
</dbReference>
<proteinExistence type="inferred from homology"/>
<feature type="domain" description="MucBP" evidence="9">
    <location>
        <begin position="660"/>
        <end position="722"/>
    </location>
</feature>
<feature type="domain" description="MucBP" evidence="9">
    <location>
        <begin position="730"/>
        <end position="792"/>
    </location>
</feature>
<evidence type="ECO:0000256" key="4">
    <source>
        <dbReference type="ARBA" id="ARBA00022614"/>
    </source>
</evidence>
<dbReference type="GO" id="GO:0035591">
    <property type="term" value="F:signaling adaptor activity"/>
    <property type="evidence" value="ECO:0007669"/>
    <property type="project" value="TreeGrafter"/>
</dbReference>
<dbReference type="Gene3D" id="2.60.40.1220">
    <property type="match status" value="1"/>
</dbReference>